<reference evidence="1" key="1">
    <citation type="submission" date="2022-09" db="EMBL/GenBank/DDBJ databases">
        <title>Tahibacter sp. nov., isolated from a fresh water.</title>
        <authorList>
            <person name="Baek J.H."/>
            <person name="Lee J.K."/>
            <person name="Kim J.M."/>
            <person name="Jeon C.O."/>
        </authorList>
    </citation>
    <scope>NUCLEOTIDE SEQUENCE</scope>
    <source>
        <strain evidence="1">W38</strain>
    </source>
</reference>
<sequence>MRIIFRGDHSEARKALIAQLGAAGPAAEAVLDQLAYLLGNAILVFEGPREPAVRIELSDVAGRIVQRFDPARDAKGAVRTDHVPIPERLRQFVRHSGAMRIYFAGAEVYDDGEFGLDVPLSNVPIFEMFEQTAFHSEIFPVAEAIAFHGMRPFIDDCFSAEEIKALDANIFVFAVHHRGDELRDYLFFDRNGSFGSFEFDANGYSKSQEALVRIMRREFDPEDFDPLMARFFSLSMIAFFDRLGEFWAPWWDTAT</sequence>
<evidence type="ECO:0000313" key="1">
    <source>
        <dbReference type="EMBL" id="UXI70309.1"/>
    </source>
</evidence>
<protein>
    <submittedName>
        <fullName evidence="1">Uncharacterized protein</fullName>
    </submittedName>
</protein>
<dbReference type="RefSeq" id="WP_261697259.1">
    <property type="nucleotide sequence ID" value="NZ_CP104694.1"/>
</dbReference>
<dbReference type="Proteomes" id="UP001064632">
    <property type="component" value="Chromosome"/>
</dbReference>
<accession>A0ABY6BJV8</accession>
<evidence type="ECO:0000313" key="2">
    <source>
        <dbReference type="Proteomes" id="UP001064632"/>
    </source>
</evidence>
<name>A0ABY6BJV8_9GAMM</name>
<keyword evidence="2" id="KW-1185">Reference proteome</keyword>
<gene>
    <name evidence="1" type="ORF">N4264_11930</name>
</gene>
<organism evidence="1 2">
    <name type="scientific">Tahibacter amnicola</name>
    <dbReference type="NCBI Taxonomy" id="2976241"/>
    <lineage>
        <taxon>Bacteria</taxon>
        <taxon>Pseudomonadati</taxon>
        <taxon>Pseudomonadota</taxon>
        <taxon>Gammaproteobacteria</taxon>
        <taxon>Lysobacterales</taxon>
        <taxon>Rhodanobacteraceae</taxon>
        <taxon>Tahibacter</taxon>
    </lineage>
</organism>
<proteinExistence type="predicted"/>
<dbReference type="EMBL" id="CP104694">
    <property type="protein sequence ID" value="UXI70309.1"/>
    <property type="molecule type" value="Genomic_DNA"/>
</dbReference>